<sequence length="81" mass="9382">MMLNFMKKVKGIKKMSKRGLKRLRKIVPNRKEKQKKVDATLKQMEAAAMAAYRRDVESNANADLTSIAINKKNARRKSNYK</sequence>
<proteinExistence type="predicted"/>
<evidence type="ECO:0000313" key="1">
    <source>
        <dbReference type="EMBL" id="KAJ8929047.1"/>
    </source>
</evidence>
<dbReference type="AlphaFoldDB" id="A0AAV8WS30"/>
<dbReference type="EMBL" id="JANEYF010005149">
    <property type="protein sequence ID" value="KAJ8929047.1"/>
    <property type="molecule type" value="Genomic_DNA"/>
</dbReference>
<keyword evidence="2" id="KW-1185">Reference proteome</keyword>
<dbReference type="Proteomes" id="UP001162156">
    <property type="component" value="Unassembled WGS sequence"/>
</dbReference>
<accession>A0AAV8WS30</accession>
<organism evidence="1 2">
    <name type="scientific">Rhamnusium bicolor</name>
    <dbReference type="NCBI Taxonomy" id="1586634"/>
    <lineage>
        <taxon>Eukaryota</taxon>
        <taxon>Metazoa</taxon>
        <taxon>Ecdysozoa</taxon>
        <taxon>Arthropoda</taxon>
        <taxon>Hexapoda</taxon>
        <taxon>Insecta</taxon>
        <taxon>Pterygota</taxon>
        <taxon>Neoptera</taxon>
        <taxon>Endopterygota</taxon>
        <taxon>Coleoptera</taxon>
        <taxon>Polyphaga</taxon>
        <taxon>Cucujiformia</taxon>
        <taxon>Chrysomeloidea</taxon>
        <taxon>Cerambycidae</taxon>
        <taxon>Lepturinae</taxon>
        <taxon>Rhagiini</taxon>
        <taxon>Rhamnusium</taxon>
    </lineage>
</organism>
<name>A0AAV8WS30_9CUCU</name>
<protein>
    <submittedName>
        <fullName evidence="1">Uncharacterized protein</fullName>
    </submittedName>
</protein>
<evidence type="ECO:0000313" key="2">
    <source>
        <dbReference type="Proteomes" id="UP001162156"/>
    </source>
</evidence>
<comment type="caution">
    <text evidence="1">The sequence shown here is derived from an EMBL/GenBank/DDBJ whole genome shotgun (WGS) entry which is preliminary data.</text>
</comment>
<gene>
    <name evidence="1" type="ORF">NQ314_018316</name>
</gene>
<reference evidence="1" key="1">
    <citation type="journal article" date="2023" name="Insect Mol. Biol.">
        <title>Genome sequencing provides insights into the evolution of gene families encoding plant cell wall-degrading enzymes in longhorned beetles.</title>
        <authorList>
            <person name="Shin N.R."/>
            <person name="Okamura Y."/>
            <person name="Kirsch R."/>
            <person name="Pauchet Y."/>
        </authorList>
    </citation>
    <scope>NUCLEOTIDE SEQUENCE</scope>
    <source>
        <strain evidence="1">RBIC_L_NR</strain>
    </source>
</reference>